<sequence>MTRALKSTAIALGLTLAATSLTALPAAAKTLSRSEIGAAMINKTITTRRFGMRITMRYKPNGTVSAKSLLGTINGTWRYSGSNRVCTTFPSGPAKGTSCATYTKTGANSYRTSAGVSFRVN</sequence>
<reference evidence="3" key="1">
    <citation type="journal article" date="2019" name="Int. J. Syst. Evol. Microbiol.">
        <title>The Global Catalogue of Microorganisms (GCM) 10K type strain sequencing project: providing services to taxonomists for standard genome sequencing and annotation.</title>
        <authorList>
            <consortium name="The Broad Institute Genomics Platform"/>
            <consortium name="The Broad Institute Genome Sequencing Center for Infectious Disease"/>
            <person name="Wu L."/>
            <person name="Ma J."/>
        </authorList>
    </citation>
    <scope>NUCLEOTIDE SEQUENCE [LARGE SCALE GENOMIC DNA]</scope>
    <source>
        <strain evidence="3">CCUG 60023</strain>
    </source>
</reference>
<comment type="caution">
    <text evidence="2">The sequence shown here is derived from an EMBL/GenBank/DDBJ whole genome shotgun (WGS) entry which is preliminary data.</text>
</comment>
<dbReference type="RefSeq" id="WP_377211194.1">
    <property type="nucleotide sequence ID" value="NZ_JBHTJV010000002.1"/>
</dbReference>
<organism evidence="2 3">
    <name type="scientific">Pseudahrensia aquimaris</name>
    <dbReference type="NCBI Taxonomy" id="744461"/>
    <lineage>
        <taxon>Bacteria</taxon>
        <taxon>Pseudomonadati</taxon>
        <taxon>Pseudomonadota</taxon>
        <taxon>Alphaproteobacteria</taxon>
        <taxon>Hyphomicrobiales</taxon>
        <taxon>Ahrensiaceae</taxon>
        <taxon>Pseudahrensia</taxon>
    </lineage>
</organism>
<gene>
    <name evidence="2" type="ORF">ACFQ14_02895</name>
</gene>
<evidence type="ECO:0000256" key="1">
    <source>
        <dbReference type="SAM" id="SignalP"/>
    </source>
</evidence>
<proteinExistence type="predicted"/>
<accession>A0ABW3FAA8</accession>
<feature type="signal peptide" evidence="1">
    <location>
        <begin position="1"/>
        <end position="23"/>
    </location>
</feature>
<dbReference type="EMBL" id="JBHTJV010000002">
    <property type="protein sequence ID" value="MFD0915347.1"/>
    <property type="molecule type" value="Genomic_DNA"/>
</dbReference>
<evidence type="ECO:0000313" key="3">
    <source>
        <dbReference type="Proteomes" id="UP001597101"/>
    </source>
</evidence>
<name>A0ABW3FAA8_9HYPH</name>
<feature type="chain" id="PRO_5046558040" evidence="1">
    <location>
        <begin position="24"/>
        <end position="121"/>
    </location>
</feature>
<dbReference type="Proteomes" id="UP001597101">
    <property type="component" value="Unassembled WGS sequence"/>
</dbReference>
<protein>
    <submittedName>
        <fullName evidence="2">Uncharacterized protein</fullName>
    </submittedName>
</protein>
<keyword evidence="1" id="KW-0732">Signal</keyword>
<keyword evidence="3" id="KW-1185">Reference proteome</keyword>
<evidence type="ECO:0000313" key="2">
    <source>
        <dbReference type="EMBL" id="MFD0915347.1"/>
    </source>
</evidence>